<evidence type="ECO:0000313" key="2">
    <source>
        <dbReference type="EMBL" id="MFC0323114.1"/>
    </source>
</evidence>
<dbReference type="Pfam" id="PF13240">
    <property type="entry name" value="Zn_Ribbon_1"/>
    <property type="match status" value="1"/>
</dbReference>
<evidence type="ECO:0000313" key="3">
    <source>
        <dbReference type="Proteomes" id="UP001589769"/>
    </source>
</evidence>
<comment type="caution">
    <text evidence="2">The sequence shown here is derived from an EMBL/GenBank/DDBJ whole genome shotgun (WGS) entry which is preliminary data.</text>
</comment>
<dbReference type="EMBL" id="JBHLWA010000027">
    <property type="protein sequence ID" value="MFC0323114.1"/>
    <property type="molecule type" value="Genomic_DNA"/>
</dbReference>
<protein>
    <submittedName>
        <fullName evidence="2">Zinc-ribbon domain-containing protein</fullName>
    </submittedName>
</protein>
<reference evidence="2 3" key="1">
    <citation type="submission" date="2024-09" db="EMBL/GenBank/DDBJ databases">
        <authorList>
            <person name="Sun Q."/>
            <person name="Mori K."/>
        </authorList>
    </citation>
    <scope>NUCLEOTIDE SEQUENCE [LARGE SCALE GENOMIC DNA]</scope>
    <source>
        <strain evidence="2 3">CCM 7538</strain>
    </source>
</reference>
<proteinExistence type="predicted"/>
<evidence type="ECO:0000259" key="1">
    <source>
        <dbReference type="Pfam" id="PF13240"/>
    </source>
</evidence>
<gene>
    <name evidence="2" type="ORF">ACFFHT_06010</name>
</gene>
<dbReference type="Proteomes" id="UP001589769">
    <property type="component" value="Unassembled WGS sequence"/>
</dbReference>
<dbReference type="InterPro" id="IPR026870">
    <property type="entry name" value="Zinc_ribbon_dom"/>
</dbReference>
<sequence length="52" mass="5838">MYCKNCGHSLTEEQNYCSHCGKMQNSIATTDSFTPPLILKNTNLTLLLQSIM</sequence>
<accession>A0ABV6HWU8</accession>
<dbReference type="RefSeq" id="WP_382374419.1">
    <property type="nucleotide sequence ID" value="NZ_JBHLWA010000027.1"/>
</dbReference>
<keyword evidence="3" id="KW-1185">Reference proteome</keyword>
<name>A0ABV6HWU8_9PAST</name>
<feature type="domain" description="Zinc-ribbon" evidence="1">
    <location>
        <begin position="2"/>
        <end position="22"/>
    </location>
</feature>
<organism evidence="2 3">
    <name type="scientific">Gallibacterium melopsittaci</name>
    <dbReference type="NCBI Taxonomy" id="516063"/>
    <lineage>
        <taxon>Bacteria</taxon>
        <taxon>Pseudomonadati</taxon>
        <taxon>Pseudomonadota</taxon>
        <taxon>Gammaproteobacteria</taxon>
        <taxon>Pasteurellales</taxon>
        <taxon>Pasteurellaceae</taxon>
        <taxon>Gallibacterium</taxon>
    </lineage>
</organism>